<evidence type="ECO:0000313" key="2">
    <source>
        <dbReference type="EMBL" id="RRT33870.1"/>
    </source>
</evidence>
<dbReference type="Proteomes" id="UP000287651">
    <property type="component" value="Unassembled WGS sequence"/>
</dbReference>
<feature type="non-terminal residue" evidence="2">
    <location>
        <position position="1"/>
    </location>
</feature>
<accession>A0A426X355</accession>
<feature type="compositionally biased region" description="Low complexity" evidence="1">
    <location>
        <begin position="58"/>
        <end position="71"/>
    </location>
</feature>
<evidence type="ECO:0000313" key="3">
    <source>
        <dbReference type="Proteomes" id="UP000287651"/>
    </source>
</evidence>
<feature type="region of interest" description="Disordered" evidence="1">
    <location>
        <begin position="20"/>
        <end position="79"/>
    </location>
</feature>
<protein>
    <submittedName>
        <fullName evidence="2">Uncharacterized protein</fullName>
    </submittedName>
</protein>
<name>A0A426X355_ENSVE</name>
<dbReference type="EMBL" id="AMZH03028056">
    <property type="protein sequence ID" value="RRT33870.1"/>
    <property type="molecule type" value="Genomic_DNA"/>
</dbReference>
<gene>
    <name evidence="2" type="ORF">B296_00045603</name>
</gene>
<organism evidence="2 3">
    <name type="scientific">Ensete ventricosum</name>
    <name type="common">Abyssinian banana</name>
    <name type="synonym">Musa ensete</name>
    <dbReference type="NCBI Taxonomy" id="4639"/>
    <lineage>
        <taxon>Eukaryota</taxon>
        <taxon>Viridiplantae</taxon>
        <taxon>Streptophyta</taxon>
        <taxon>Embryophyta</taxon>
        <taxon>Tracheophyta</taxon>
        <taxon>Spermatophyta</taxon>
        <taxon>Magnoliopsida</taxon>
        <taxon>Liliopsida</taxon>
        <taxon>Zingiberales</taxon>
        <taxon>Musaceae</taxon>
        <taxon>Ensete</taxon>
    </lineage>
</organism>
<comment type="caution">
    <text evidence="2">The sequence shown here is derived from an EMBL/GenBank/DDBJ whole genome shotgun (WGS) entry which is preliminary data.</text>
</comment>
<proteinExistence type="predicted"/>
<sequence length="79" mass="8232">PSCPLCTAVAVAAALRRRRLPFANDSRPAKGRPGHERQPLACWPLSVATPTGDRPMRAAAPAGGHPFAGGPWLQSVAPL</sequence>
<evidence type="ECO:0000256" key="1">
    <source>
        <dbReference type="SAM" id="MobiDB-lite"/>
    </source>
</evidence>
<reference evidence="2 3" key="1">
    <citation type="journal article" date="2014" name="Agronomy (Basel)">
        <title>A Draft Genome Sequence for Ensete ventricosum, the Drought-Tolerant Tree Against Hunger.</title>
        <authorList>
            <person name="Harrison J."/>
            <person name="Moore K.A."/>
            <person name="Paszkiewicz K."/>
            <person name="Jones T."/>
            <person name="Grant M."/>
            <person name="Ambacheew D."/>
            <person name="Muzemil S."/>
            <person name="Studholme D.J."/>
        </authorList>
    </citation>
    <scope>NUCLEOTIDE SEQUENCE [LARGE SCALE GENOMIC DNA]</scope>
</reference>
<dbReference type="AlphaFoldDB" id="A0A426X355"/>